<proteinExistence type="predicted"/>
<sequence>MHRLLLFFSLHLVSYTAALCCAFPLAVSTVTPPARLSVPMRHATTPTGQRLF</sequence>
<gene>
    <name evidence="1" type="ORF">BDR25DRAFT_308166</name>
</gene>
<evidence type="ECO:0000313" key="1">
    <source>
        <dbReference type="EMBL" id="KAF2462712.1"/>
    </source>
</evidence>
<dbReference type="EMBL" id="MU003565">
    <property type="protein sequence ID" value="KAF2462712.1"/>
    <property type="molecule type" value="Genomic_DNA"/>
</dbReference>
<reference evidence="1" key="1">
    <citation type="journal article" date="2020" name="Stud. Mycol.">
        <title>101 Dothideomycetes genomes: a test case for predicting lifestyles and emergence of pathogens.</title>
        <authorList>
            <person name="Haridas S."/>
            <person name="Albert R."/>
            <person name="Binder M."/>
            <person name="Bloem J."/>
            <person name="Labutti K."/>
            <person name="Salamov A."/>
            <person name="Andreopoulos B."/>
            <person name="Baker S."/>
            <person name="Barry K."/>
            <person name="Bills G."/>
            <person name="Bluhm B."/>
            <person name="Cannon C."/>
            <person name="Castanera R."/>
            <person name="Culley D."/>
            <person name="Daum C."/>
            <person name="Ezra D."/>
            <person name="Gonzalez J."/>
            <person name="Henrissat B."/>
            <person name="Kuo A."/>
            <person name="Liang C."/>
            <person name="Lipzen A."/>
            <person name="Lutzoni F."/>
            <person name="Magnuson J."/>
            <person name="Mondo S."/>
            <person name="Nolan M."/>
            <person name="Ohm R."/>
            <person name="Pangilinan J."/>
            <person name="Park H.-J."/>
            <person name="Ramirez L."/>
            <person name="Alfaro M."/>
            <person name="Sun H."/>
            <person name="Tritt A."/>
            <person name="Yoshinaga Y."/>
            <person name="Zwiers L.-H."/>
            <person name="Turgeon B."/>
            <person name="Goodwin S."/>
            <person name="Spatafora J."/>
            <person name="Crous P."/>
            <person name="Grigoriev I."/>
        </authorList>
    </citation>
    <scope>NUCLEOTIDE SEQUENCE</scope>
    <source>
        <strain evidence="1">ATCC 200398</strain>
    </source>
</reference>
<accession>A0ACB6Q9C5</accession>
<organism evidence="1 2">
    <name type="scientific">Lindgomyces ingoldianus</name>
    <dbReference type="NCBI Taxonomy" id="673940"/>
    <lineage>
        <taxon>Eukaryota</taxon>
        <taxon>Fungi</taxon>
        <taxon>Dikarya</taxon>
        <taxon>Ascomycota</taxon>
        <taxon>Pezizomycotina</taxon>
        <taxon>Dothideomycetes</taxon>
        <taxon>Pleosporomycetidae</taxon>
        <taxon>Pleosporales</taxon>
        <taxon>Lindgomycetaceae</taxon>
        <taxon>Lindgomyces</taxon>
    </lineage>
</organism>
<dbReference type="Proteomes" id="UP000799755">
    <property type="component" value="Unassembled WGS sequence"/>
</dbReference>
<comment type="caution">
    <text evidence="1">The sequence shown here is derived from an EMBL/GenBank/DDBJ whole genome shotgun (WGS) entry which is preliminary data.</text>
</comment>
<name>A0ACB6Q9C5_9PLEO</name>
<evidence type="ECO:0000313" key="2">
    <source>
        <dbReference type="Proteomes" id="UP000799755"/>
    </source>
</evidence>
<keyword evidence="2" id="KW-1185">Reference proteome</keyword>
<protein>
    <submittedName>
        <fullName evidence="1">Uncharacterized protein</fullName>
    </submittedName>
</protein>